<feature type="domain" description="Integrase catalytic" evidence="21">
    <location>
        <begin position="125"/>
        <end position="291"/>
    </location>
</feature>
<dbReference type="EMBL" id="AVOT02011038">
    <property type="protein sequence ID" value="MBW0491336.1"/>
    <property type="molecule type" value="Genomic_DNA"/>
</dbReference>
<dbReference type="InterPro" id="IPR012337">
    <property type="entry name" value="RNaseH-like_sf"/>
</dbReference>
<keyword evidence="16" id="KW-0239">DNA-directed DNA polymerase</keyword>
<dbReference type="GO" id="GO:0005524">
    <property type="term" value="F:ATP binding"/>
    <property type="evidence" value="ECO:0007669"/>
    <property type="project" value="UniProtKB-KW"/>
</dbReference>
<dbReference type="SUPFAM" id="SSF53098">
    <property type="entry name" value="Ribonuclease H-like"/>
    <property type="match status" value="1"/>
</dbReference>
<dbReference type="PROSITE" id="PS50994">
    <property type="entry name" value="INTEGRASE"/>
    <property type="match status" value="1"/>
</dbReference>
<comment type="function">
    <text evidence="1">The aspartyl protease (PR) mediates the proteolytic cleavages of the Gag and Gag-Pol polyproteins after assembly of the VLP.</text>
</comment>
<evidence type="ECO:0000256" key="2">
    <source>
        <dbReference type="ARBA" id="ARBA00022578"/>
    </source>
</evidence>
<dbReference type="OrthoDB" id="2663223at2759"/>
<evidence type="ECO:0000259" key="21">
    <source>
        <dbReference type="PROSITE" id="PS50994"/>
    </source>
</evidence>
<proteinExistence type="predicted"/>
<evidence type="ECO:0000256" key="20">
    <source>
        <dbReference type="ARBA" id="ARBA00049244"/>
    </source>
</evidence>
<dbReference type="Gene3D" id="3.30.420.10">
    <property type="entry name" value="Ribonuclease H-like superfamily/Ribonuclease H"/>
    <property type="match status" value="1"/>
</dbReference>
<dbReference type="Proteomes" id="UP000765509">
    <property type="component" value="Unassembled WGS sequence"/>
</dbReference>
<evidence type="ECO:0000256" key="16">
    <source>
        <dbReference type="ARBA" id="ARBA00022932"/>
    </source>
</evidence>
<keyword evidence="2" id="KW-0815">Transposition</keyword>
<dbReference type="Pfam" id="PF22936">
    <property type="entry name" value="Pol_BBD"/>
    <property type="match status" value="1"/>
</dbReference>
<comment type="catalytic activity">
    <reaction evidence="20">
        <text>DNA(n) + a 2'-deoxyribonucleoside 5'-triphosphate = DNA(n+1) + diphosphate</text>
        <dbReference type="Rhea" id="RHEA:22508"/>
        <dbReference type="Rhea" id="RHEA-COMP:17339"/>
        <dbReference type="Rhea" id="RHEA-COMP:17340"/>
        <dbReference type="ChEBI" id="CHEBI:33019"/>
        <dbReference type="ChEBI" id="CHEBI:61560"/>
        <dbReference type="ChEBI" id="CHEBI:173112"/>
        <dbReference type="EC" id="2.7.7.7"/>
    </reaction>
</comment>
<evidence type="ECO:0000256" key="9">
    <source>
        <dbReference type="ARBA" id="ARBA00022759"/>
    </source>
</evidence>
<comment type="caution">
    <text evidence="22">The sequence shown here is derived from an EMBL/GenBank/DDBJ whole genome shotgun (WGS) entry which is preliminary data.</text>
</comment>
<keyword evidence="4" id="KW-0645">Protease</keyword>
<keyword evidence="3" id="KW-1188">Viral release from host cell</keyword>
<keyword evidence="7" id="KW-0479">Metal-binding</keyword>
<accession>A0A9Q3H4U1</accession>
<dbReference type="GO" id="GO:0005634">
    <property type="term" value="C:nucleus"/>
    <property type="evidence" value="ECO:0007669"/>
    <property type="project" value="UniProtKB-ARBA"/>
</dbReference>
<evidence type="ECO:0000313" key="23">
    <source>
        <dbReference type="Proteomes" id="UP000765509"/>
    </source>
</evidence>
<keyword evidence="18" id="KW-0233">DNA recombination</keyword>
<reference evidence="22" key="1">
    <citation type="submission" date="2021-03" db="EMBL/GenBank/DDBJ databases">
        <title>Draft genome sequence of rust myrtle Austropuccinia psidii MF-1, a brazilian biotype.</title>
        <authorList>
            <person name="Quecine M.C."/>
            <person name="Pachon D.M.R."/>
            <person name="Bonatelli M.L."/>
            <person name="Correr F.H."/>
            <person name="Franceschini L.M."/>
            <person name="Leite T.F."/>
            <person name="Margarido G.R.A."/>
            <person name="Almeida C.A."/>
            <person name="Ferrarezi J.A."/>
            <person name="Labate C.A."/>
        </authorList>
    </citation>
    <scope>NUCLEOTIDE SEQUENCE</scope>
    <source>
        <strain evidence="22">MF-1</strain>
    </source>
</reference>
<dbReference type="InterPro" id="IPR039537">
    <property type="entry name" value="Retrotran_Ty1/copia-like"/>
</dbReference>
<evidence type="ECO:0000256" key="17">
    <source>
        <dbReference type="ARBA" id="ARBA00023113"/>
    </source>
</evidence>
<evidence type="ECO:0000256" key="13">
    <source>
        <dbReference type="ARBA" id="ARBA00022884"/>
    </source>
</evidence>
<dbReference type="AlphaFoldDB" id="A0A9Q3H4U1"/>
<evidence type="ECO:0000256" key="11">
    <source>
        <dbReference type="ARBA" id="ARBA00022840"/>
    </source>
</evidence>
<keyword evidence="17" id="KW-0917">Virion maturation</keyword>
<dbReference type="GO" id="GO:0003964">
    <property type="term" value="F:RNA-directed DNA polymerase activity"/>
    <property type="evidence" value="ECO:0007669"/>
    <property type="project" value="UniProtKB-KW"/>
</dbReference>
<evidence type="ECO:0000256" key="6">
    <source>
        <dbReference type="ARBA" id="ARBA00022722"/>
    </source>
</evidence>
<sequence length="292" mass="33234">MFSSEAFFSSIDKAPPKKVSTGDSENSLCAKGVGTVTISCNNHLFTLNNFLFVPNLNCNLIRLLKLFKGKLTINLINNKFTLESNNDIIISGKIQNNLMKIEYQIPKSFATKFLENHWHLRLGHPSNQPLDCVHLDLVGPIHPASNSGFQFFLTIIDQATSLKITCLLKQKSEAYNKFKILKRMMENIHDCSIKKLVSDHGREFLNEKFKKLSEEQWFTHFFSPPETPQHNGFTEIANQTILEKAWCMLSTSNLPNCFWAEAVNTATLLSSFTPTPSRMNNCPFALWKKLSQ</sequence>
<evidence type="ECO:0000256" key="8">
    <source>
        <dbReference type="ARBA" id="ARBA00022741"/>
    </source>
</evidence>
<keyword evidence="8" id="KW-0547">Nucleotide-binding</keyword>
<dbReference type="PANTHER" id="PTHR42648">
    <property type="entry name" value="TRANSPOSASE, PUTATIVE-RELATED"/>
    <property type="match status" value="1"/>
</dbReference>
<dbReference type="GO" id="GO:0008233">
    <property type="term" value="F:peptidase activity"/>
    <property type="evidence" value="ECO:0007669"/>
    <property type="project" value="UniProtKB-KW"/>
</dbReference>
<dbReference type="GO" id="GO:0006310">
    <property type="term" value="P:DNA recombination"/>
    <property type="evidence" value="ECO:0007669"/>
    <property type="project" value="UniProtKB-KW"/>
</dbReference>
<evidence type="ECO:0000256" key="10">
    <source>
        <dbReference type="ARBA" id="ARBA00022801"/>
    </source>
</evidence>
<keyword evidence="15" id="KW-0695">RNA-directed DNA polymerase</keyword>
<dbReference type="GO" id="GO:0006508">
    <property type="term" value="P:proteolysis"/>
    <property type="evidence" value="ECO:0007669"/>
    <property type="project" value="UniProtKB-KW"/>
</dbReference>
<evidence type="ECO:0000256" key="19">
    <source>
        <dbReference type="ARBA" id="ARBA00048173"/>
    </source>
</evidence>
<dbReference type="InterPro" id="IPR036397">
    <property type="entry name" value="RNaseH_sf"/>
</dbReference>
<organism evidence="22 23">
    <name type="scientific">Austropuccinia psidii MF-1</name>
    <dbReference type="NCBI Taxonomy" id="1389203"/>
    <lineage>
        <taxon>Eukaryota</taxon>
        <taxon>Fungi</taxon>
        <taxon>Dikarya</taxon>
        <taxon>Basidiomycota</taxon>
        <taxon>Pucciniomycotina</taxon>
        <taxon>Pucciniomycetes</taxon>
        <taxon>Pucciniales</taxon>
        <taxon>Sphaerophragmiaceae</taxon>
        <taxon>Austropuccinia</taxon>
    </lineage>
</organism>
<dbReference type="InterPro" id="IPR054722">
    <property type="entry name" value="PolX-like_BBD"/>
</dbReference>
<name>A0A9Q3H4U1_9BASI</name>
<evidence type="ECO:0000256" key="4">
    <source>
        <dbReference type="ARBA" id="ARBA00022670"/>
    </source>
</evidence>
<keyword evidence="9" id="KW-0255">Endonuclease</keyword>
<evidence type="ECO:0000256" key="14">
    <source>
        <dbReference type="ARBA" id="ARBA00022908"/>
    </source>
</evidence>
<evidence type="ECO:0000256" key="12">
    <source>
        <dbReference type="ARBA" id="ARBA00022842"/>
    </source>
</evidence>
<protein>
    <recommendedName>
        <fullName evidence="21">Integrase catalytic domain-containing protein</fullName>
    </recommendedName>
</protein>
<keyword evidence="10" id="KW-0378">Hydrolase</keyword>
<dbReference type="InterPro" id="IPR001584">
    <property type="entry name" value="Integrase_cat-core"/>
</dbReference>
<evidence type="ECO:0000256" key="15">
    <source>
        <dbReference type="ARBA" id="ARBA00022918"/>
    </source>
</evidence>
<evidence type="ECO:0000256" key="5">
    <source>
        <dbReference type="ARBA" id="ARBA00022695"/>
    </source>
</evidence>
<keyword evidence="14" id="KW-0229">DNA integration</keyword>
<dbReference type="GO" id="GO:0003887">
    <property type="term" value="F:DNA-directed DNA polymerase activity"/>
    <property type="evidence" value="ECO:0007669"/>
    <property type="project" value="UniProtKB-KW"/>
</dbReference>
<keyword evidence="23" id="KW-1185">Reference proteome</keyword>
<gene>
    <name evidence="22" type="ORF">O181_031051</name>
</gene>
<evidence type="ECO:0000256" key="3">
    <source>
        <dbReference type="ARBA" id="ARBA00022612"/>
    </source>
</evidence>
<dbReference type="GO" id="GO:0004519">
    <property type="term" value="F:endonuclease activity"/>
    <property type="evidence" value="ECO:0007669"/>
    <property type="project" value="UniProtKB-KW"/>
</dbReference>
<evidence type="ECO:0000256" key="7">
    <source>
        <dbReference type="ARBA" id="ARBA00022723"/>
    </source>
</evidence>
<comment type="catalytic activity">
    <reaction evidence="19">
        <text>DNA(n) + a 2'-deoxyribonucleoside 5'-triphosphate = DNA(n+1) + diphosphate</text>
        <dbReference type="Rhea" id="RHEA:22508"/>
        <dbReference type="Rhea" id="RHEA-COMP:17339"/>
        <dbReference type="Rhea" id="RHEA-COMP:17340"/>
        <dbReference type="ChEBI" id="CHEBI:33019"/>
        <dbReference type="ChEBI" id="CHEBI:61560"/>
        <dbReference type="ChEBI" id="CHEBI:173112"/>
        <dbReference type="EC" id="2.7.7.49"/>
    </reaction>
</comment>
<keyword evidence="6" id="KW-0540">Nuclease</keyword>
<dbReference type="GO" id="GO:0015074">
    <property type="term" value="P:DNA integration"/>
    <property type="evidence" value="ECO:0007669"/>
    <property type="project" value="UniProtKB-KW"/>
</dbReference>
<dbReference type="GO" id="GO:0046872">
    <property type="term" value="F:metal ion binding"/>
    <property type="evidence" value="ECO:0007669"/>
    <property type="project" value="UniProtKB-KW"/>
</dbReference>
<evidence type="ECO:0000313" key="22">
    <source>
        <dbReference type="EMBL" id="MBW0491336.1"/>
    </source>
</evidence>
<keyword evidence="11" id="KW-0067">ATP-binding</keyword>
<keyword evidence="5" id="KW-0548">Nucleotidyltransferase</keyword>
<keyword evidence="16" id="KW-0808">Transferase</keyword>
<dbReference type="GO" id="GO:0003723">
    <property type="term" value="F:RNA binding"/>
    <property type="evidence" value="ECO:0007669"/>
    <property type="project" value="UniProtKB-KW"/>
</dbReference>
<keyword evidence="12" id="KW-0460">Magnesium</keyword>
<evidence type="ECO:0000256" key="1">
    <source>
        <dbReference type="ARBA" id="ARBA00002180"/>
    </source>
</evidence>
<keyword evidence="13" id="KW-0694">RNA-binding</keyword>
<evidence type="ECO:0000256" key="18">
    <source>
        <dbReference type="ARBA" id="ARBA00023172"/>
    </source>
</evidence>
<dbReference type="PANTHER" id="PTHR42648:SF11">
    <property type="entry name" value="TRANSPOSON TY4-P GAG-POL POLYPROTEIN"/>
    <property type="match status" value="1"/>
</dbReference>
<dbReference type="GO" id="GO:0032196">
    <property type="term" value="P:transposition"/>
    <property type="evidence" value="ECO:0007669"/>
    <property type="project" value="UniProtKB-KW"/>
</dbReference>